<dbReference type="InterPro" id="IPR011662">
    <property type="entry name" value="Secretin/TonB_short_N"/>
</dbReference>
<dbReference type="Gene3D" id="2.40.170.20">
    <property type="entry name" value="TonB-dependent receptor, beta-barrel domain"/>
    <property type="match status" value="1"/>
</dbReference>
<dbReference type="Pfam" id="PF00593">
    <property type="entry name" value="TonB_dep_Rec_b-barrel"/>
    <property type="match status" value="1"/>
</dbReference>
<evidence type="ECO:0000313" key="15">
    <source>
        <dbReference type="EMBL" id="MBY8823328.1"/>
    </source>
</evidence>
<dbReference type="Proteomes" id="UP000706039">
    <property type="component" value="Unassembled WGS sequence"/>
</dbReference>
<evidence type="ECO:0000256" key="3">
    <source>
        <dbReference type="ARBA" id="ARBA00022452"/>
    </source>
</evidence>
<evidence type="ECO:0000256" key="12">
    <source>
        <dbReference type="RuleBase" id="RU003357"/>
    </source>
</evidence>
<keyword evidence="8 12" id="KW-0798">TonB box</keyword>
<evidence type="ECO:0000256" key="1">
    <source>
        <dbReference type="ARBA" id="ARBA00004571"/>
    </source>
</evidence>
<dbReference type="PANTHER" id="PTHR32552:SF74">
    <property type="entry name" value="HYDROXAMATE SIDEROPHORE RECEPTOR FHUE"/>
    <property type="match status" value="1"/>
</dbReference>
<keyword evidence="17" id="KW-1185">Reference proteome</keyword>
<dbReference type="InterPro" id="IPR027385">
    <property type="entry name" value="Beta-barrel_OMP"/>
</dbReference>
<evidence type="ECO:0000256" key="7">
    <source>
        <dbReference type="ARBA" id="ARBA00023004"/>
    </source>
</evidence>
<dbReference type="InterPro" id="IPR039426">
    <property type="entry name" value="TonB-dep_rcpt-like"/>
</dbReference>
<dbReference type="InterPro" id="IPR012910">
    <property type="entry name" value="Plug_dom"/>
</dbReference>
<comment type="subcellular location">
    <subcellularLocation>
        <location evidence="1 11">Cell outer membrane</location>
        <topology evidence="1 11">Multi-pass membrane protein</topology>
    </subcellularLocation>
</comment>
<organism evidence="15 17">
    <name type="scientific">Sphingomonas colocasiae</name>
    <dbReference type="NCBI Taxonomy" id="1848973"/>
    <lineage>
        <taxon>Bacteria</taxon>
        <taxon>Pseudomonadati</taxon>
        <taxon>Pseudomonadota</taxon>
        <taxon>Alphaproteobacteria</taxon>
        <taxon>Sphingomonadales</taxon>
        <taxon>Sphingomonadaceae</taxon>
        <taxon>Sphingomonas</taxon>
    </lineage>
</organism>
<dbReference type="EMBL" id="JAINVV010000018">
    <property type="protein sequence ID" value="MBY8826463.1"/>
    <property type="molecule type" value="Genomic_DNA"/>
</dbReference>
<comment type="similarity">
    <text evidence="11 12">Belongs to the TonB-dependent receptor family.</text>
</comment>
<keyword evidence="6 13" id="KW-0732">Signal</keyword>
<evidence type="ECO:0000313" key="17">
    <source>
        <dbReference type="Proteomes" id="UP000706039"/>
    </source>
</evidence>
<evidence type="ECO:0000256" key="9">
    <source>
        <dbReference type="ARBA" id="ARBA00023136"/>
    </source>
</evidence>
<keyword evidence="10 11" id="KW-0998">Cell outer membrane</keyword>
<comment type="caution">
    <text evidence="15">The sequence shown here is derived from an EMBL/GenBank/DDBJ whole genome shotgun (WGS) entry which is preliminary data.</text>
</comment>
<dbReference type="Gene3D" id="2.40.160.20">
    <property type="match status" value="1"/>
</dbReference>
<sequence>MTVRSAFMRATFSHASRAALAVALATPALIALAPAAHAQQAADAAQRFDIPAGDLTAALQAFSARTGIQLGYPSGLTAGKRSGGVSGEMSARQALSRLLAGTGLSAQMSGNNATIVQAGAAGEVAAQDGERVLGPVRVEGDQGSGVYQAPVRGEGIAQLGGVRGGQDQEADGYRAKVASITTGAPVAIEDIPRSISVVTQEQIEKQDITTLGDALRRSPGVILTDEPTNEGKNQILVRGLPVTSFAVDGVSTGPARTGAADTNSMNIFGGRLSLDQYERVEIVRGPNALFAGAGSPGGSINLVRKRPGAVPMQSLTVEGGSFGRYGAVADVSTPSLFGSPIAFRAVVSGRNETTPYDDYQAKNASFYGIFDAPLGDDGRLEWGGSYTIANTDGYSPGAFRALNGSLLDLPRTFAPNIENIYSRDRSWNIFGKLFVEVADDWNIEIGADYRGERGRGVSVSPALSFREDGTVPDAYKPYSQLLMVERVPSSGSNLSVMSKITGKFDTFGISHNVFSMISYYSNTNGGLSSGEAYTTAFAPIPSIDALRNPEFTYYTGVNVLSSYYIKDTQSSGLGLVIGDTVNVGDIVEAGITARRDSSSYGNIRISDDPLLPRGSVIYQINTSYRNETSDWRFGYNLSLKPVRGFTLYGSYADGFYRQDGLYSRSGEAGNYSYQQLDPVSYKNKEAGLRYSDKNMSLSASVYKQSQHGIGRIEGNPILACPPGISGSNFASTCYAVGGENMKSKGFDFEASGRISAELSFLVNYAYNKSKFSSSSPISGRNFSEISPQSSGNIFIDWSPSFLRGVDVQLGARYKSKYYSTGSVFITDRDPGSPTYGEVLGSEDYIVNQKPWMVFDVGLGYQLTNNISANVFIQNIADKKYFTSPSPSGGYYGAPRSFMASVKWQRRGLARQDGRSPTTGLAPFGEPSDWYAGFGVGTSLAGSIHAVADGKAQDGMTPVAWNFETKNKPAYVFQLGTYLTGNLRGELEGQYRNSGWGRIGGADVAPYGVCGAVNAAAGQPFDCNKVPGKIESIALMANLIYEFGARDAVFKPFVGAGAGIARHNVQLFGKMAGIGPDSPDNWRARFDRQAQEPISGVDVGYDLTWQVLAGASLALTDRLRLDGTWRYTSIPGLKWDTFNLDTRYRTYLPLTPRVGTFKGDYDSHLITMGLRWAFGSKKK</sequence>
<feature type="domain" description="Secretin/TonB short N-terminal" evidence="14">
    <location>
        <begin position="68"/>
        <end position="118"/>
    </location>
</feature>
<evidence type="ECO:0000256" key="11">
    <source>
        <dbReference type="PROSITE-ProRule" id="PRU01360"/>
    </source>
</evidence>
<reference evidence="15 17" key="1">
    <citation type="submission" date="2021-08" db="EMBL/GenBank/DDBJ databases">
        <authorList>
            <person name="Tuo L."/>
        </authorList>
    </citation>
    <scope>NUCLEOTIDE SEQUENCE [LARGE SCALE GENOMIC DNA]</scope>
    <source>
        <strain evidence="15 17">JCM 31229</strain>
    </source>
</reference>
<keyword evidence="15" id="KW-0675">Receptor</keyword>
<evidence type="ECO:0000313" key="16">
    <source>
        <dbReference type="EMBL" id="MBY8826463.1"/>
    </source>
</evidence>
<evidence type="ECO:0000256" key="2">
    <source>
        <dbReference type="ARBA" id="ARBA00022448"/>
    </source>
</evidence>
<evidence type="ECO:0000259" key="14">
    <source>
        <dbReference type="SMART" id="SM00965"/>
    </source>
</evidence>
<keyword evidence="2 11" id="KW-0813">Transport</keyword>
<dbReference type="EMBL" id="JAINVV010000006">
    <property type="protein sequence ID" value="MBY8823328.1"/>
    <property type="molecule type" value="Genomic_DNA"/>
</dbReference>
<keyword evidence="4" id="KW-0406">Ion transport</keyword>
<protein>
    <submittedName>
        <fullName evidence="15">TonB-dependent receptor</fullName>
    </submittedName>
</protein>
<keyword evidence="9 11" id="KW-0472">Membrane</keyword>
<dbReference type="SUPFAM" id="SSF56925">
    <property type="entry name" value="OMPA-like"/>
    <property type="match status" value="1"/>
</dbReference>
<gene>
    <name evidence="15" type="ORF">K7G82_13565</name>
    <name evidence="16" type="ORF">K7G82_29440</name>
</gene>
<keyword evidence="4" id="KW-0410">Iron transport</keyword>
<dbReference type="Gene3D" id="3.55.50.30">
    <property type="match status" value="1"/>
</dbReference>
<dbReference type="PANTHER" id="PTHR32552">
    <property type="entry name" value="FERRICHROME IRON RECEPTOR-RELATED"/>
    <property type="match status" value="1"/>
</dbReference>
<keyword evidence="3 11" id="KW-1134">Transmembrane beta strand</keyword>
<dbReference type="CDD" id="cd01347">
    <property type="entry name" value="ligand_gated_channel"/>
    <property type="match status" value="1"/>
</dbReference>
<dbReference type="PROSITE" id="PS52016">
    <property type="entry name" value="TONB_DEPENDENT_REC_3"/>
    <property type="match status" value="1"/>
</dbReference>
<dbReference type="InterPro" id="IPR011250">
    <property type="entry name" value="OMP/PagP_B-barrel"/>
</dbReference>
<evidence type="ECO:0000256" key="6">
    <source>
        <dbReference type="ARBA" id="ARBA00022729"/>
    </source>
</evidence>
<dbReference type="InterPro" id="IPR000531">
    <property type="entry name" value="Beta-barrel_TonB"/>
</dbReference>
<evidence type="ECO:0000256" key="10">
    <source>
        <dbReference type="ARBA" id="ARBA00023237"/>
    </source>
</evidence>
<dbReference type="SMART" id="SM00965">
    <property type="entry name" value="STN"/>
    <property type="match status" value="1"/>
</dbReference>
<proteinExistence type="inferred from homology"/>
<dbReference type="RefSeq" id="WP_222990444.1">
    <property type="nucleotide sequence ID" value="NZ_JAINVV010000006.1"/>
</dbReference>
<dbReference type="Pfam" id="PF07660">
    <property type="entry name" value="STN"/>
    <property type="match status" value="1"/>
</dbReference>
<keyword evidence="5 11" id="KW-0812">Transmembrane</keyword>
<evidence type="ECO:0000256" key="4">
    <source>
        <dbReference type="ARBA" id="ARBA00022496"/>
    </source>
</evidence>
<evidence type="ECO:0000256" key="5">
    <source>
        <dbReference type="ARBA" id="ARBA00022692"/>
    </source>
</evidence>
<name>A0ABS7PPT7_9SPHN</name>
<dbReference type="Gene3D" id="2.170.130.10">
    <property type="entry name" value="TonB-dependent receptor, plug domain"/>
    <property type="match status" value="1"/>
</dbReference>
<feature type="signal peptide" evidence="13">
    <location>
        <begin position="1"/>
        <end position="38"/>
    </location>
</feature>
<dbReference type="InterPro" id="IPR037066">
    <property type="entry name" value="Plug_dom_sf"/>
</dbReference>
<accession>A0ABS7PPT7</accession>
<dbReference type="SUPFAM" id="SSF56935">
    <property type="entry name" value="Porins"/>
    <property type="match status" value="1"/>
</dbReference>
<dbReference type="Pfam" id="PF07715">
    <property type="entry name" value="Plug"/>
    <property type="match status" value="1"/>
</dbReference>
<dbReference type="InterPro" id="IPR036942">
    <property type="entry name" value="Beta-barrel_TonB_sf"/>
</dbReference>
<dbReference type="Pfam" id="PF13505">
    <property type="entry name" value="OMP_b-brl"/>
    <property type="match status" value="1"/>
</dbReference>
<evidence type="ECO:0000256" key="13">
    <source>
        <dbReference type="SAM" id="SignalP"/>
    </source>
</evidence>
<feature type="chain" id="PRO_5045032200" evidence="13">
    <location>
        <begin position="39"/>
        <end position="1178"/>
    </location>
</feature>
<keyword evidence="7" id="KW-0408">Iron</keyword>
<evidence type="ECO:0000256" key="8">
    <source>
        <dbReference type="ARBA" id="ARBA00023077"/>
    </source>
</evidence>